<evidence type="ECO:0000313" key="6">
    <source>
        <dbReference type="Proteomes" id="UP000093985"/>
    </source>
</evidence>
<comment type="caution">
    <text evidence="5">The sequence shown here is derived from an EMBL/GenBank/DDBJ whole genome shotgun (WGS) entry which is preliminary data.</text>
</comment>
<reference evidence="6" key="1">
    <citation type="submission" date="2016-06" db="EMBL/GenBank/DDBJ databases">
        <authorList>
            <person name="Sutton G."/>
            <person name="Brinkac L."/>
            <person name="Sanka R."/>
            <person name="Adams M."/>
            <person name="Lau E."/>
            <person name="Mehaffy C."/>
            <person name="Tameris M."/>
            <person name="Hatherill M."/>
            <person name="Hanekom W."/>
            <person name="Mahomed H."/>
            <person name="Mcshane H."/>
        </authorList>
    </citation>
    <scope>NUCLEOTIDE SEQUENCE [LARGE SCALE GENOMIC DNA]</scope>
    <source>
        <strain evidence="6">852014-51077_SCH5608930-a</strain>
    </source>
</reference>
<keyword evidence="2 4" id="KW-0472">Membrane</keyword>
<keyword evidence="4" id="KW-0812">Transmembrane</keyword>
<dbReference type="PANTHER" id="PTHR37042:SF4">
    <property type="entry name" value="OUTER MEMBRANE PROTEIN RV1973"/>
    <property type="match status" value="1"/>
</dbReference>
<proteinExistence type="predicted"/>
<keyword evidence="4" id="KW-1133">Transmembrane helix</keyword>
<accession>A0A1A2E9M9</accession>
<sequence>MSTADEPDTTEDLPEEAPEDLPEGAPEPAPPVRSRHRTLAMAGVAAAYLVVFGLVIGLGWQLWQQHRVAAAGAAGQRAAVDYAQVLTSIDSDRVDDDFAAVLNGATGDFKDTYTKASVGLRQLLIDNKASAQGVVVDSAVQSESTDTVVVLLMVNQTVSNTTRPDPRVDRSRMKMTMQKVDGRWLASKVELP</sequence>
<dbReference type="AlphaFoldDB" id="A0A1A2E9M9"/>
<feature type="transmembrane region" description="Helical" evidence="4">
    <location>
        <begin position="39"/>
        <end position="63"/>
    </location>
</feature>
<evidence type="ECO:0000256" key="3">
    <source>
        <dbReference type="SAM" id="MobiDB-lite"/>
    </source>
</evidence>
<name>A0A1A2E9M9_MYCSD</name>
<organism evidence="5 6">
    <name type="scientific">Mycolicibacter sinensis (strain JDM601)</name>
    <name type="common">Mycobacterium sinense</name>
    <dbReference type="NCBI Taxonomy" id="875328"/>
    <lineage>
        <taxon>Bacteria</taxon>
        <taxon>Bacillati</taxon>
        <taxon>Actinomycetota</taxon>
        <taxon>Actinomycetes</taxon>
        <taxon>Mycobacteriales</taxon>
        <taxon>Mycobacteriaceae</taxon>
        <taxon>Mycolicibacter</taxon>
    </lineage>
</organism>
<gene>
    <name evidence="5" type="ORF">A5771_15150</name>
</gene>
<dbReference type="OrthoDB" id="5188486at2"/>
<feature type="region of interest" description="Disordered" evidence="3">
    <location>
        <begin position="1"/>
        <end position="34"/>
    </location>
</feature>
<evidence type="ECO:0000313" key="5">
    <source>
        <dbReference type="EMBL" id="OBG02298.1"/>
    </source>
</evidence>
<dbReference type="RefSeq" id="WP_064856326.1">
    <property type="nucleotide sequence ID" value="NZ_LZIM01000031.1"/>
</dbReference>
<evidence type="ECO:0000256" key="1">
    <source>
        <dbReference type="ARBA" id="ARBA00004370"/>
    </source>
</evidence>
<dbReference type="PANTHER" id="PTHR37042">
    <property type="entry name" value="OUTER MEMBRANE PROTEIN RV1973"/>
    <property type="match status" value="1"/>
</dbReference>
<evidence type="ECO:0000256" key="4">
    <source>
        <dbReference type="SAM" id="Phobius"/>
    </source>
</evidence>
<dbReference type="EMBL" id="LZIN01000081">
    <property type="protein sequence ID" value="OBG02298.1"/>
    <property type="molecule type" value="Genomic_DNA"/>
</dbReference>
<comment type="subcellular location">
    <subcellularLocation>
        <location evidence="1">Membrane</location>
    </subcellularLocation>
</comment>
<protein>
    <submittedName>
        <fullName evidence="5">Mce protein</fullName>
    </submittedName>
</protein>
<dbReference type="GO" id="GO:0016020">
    <property type="term" value="C:membrane"/>
    <property type="evidence" value="ECO:0007669"/>
    <property type="project" value="UniProtKB-SubCell"/>
</dbReference>
<dbReference type="Proteomes" id="UP000093985">
    <property type="component" value="Unassembled WGS sequence"/>
</dbReference>
<evidence type="ECO:0000256" key="2">
    <source>
        <dbReference type="ARBA" id="ARBA00023136"/>
    </source>
</evidence>
<feature type="compositionally biased region" description="Acidic residues" evidence="3">
    <location>
        <begin position="1"/>
        <end position="22"/>
    </location>
</feature>